<keyword evidence="3" id="KW-0430">Lectin</keyword>
<dbReference type="STRING" id="4781.A0A0P1AEG2"/>
<accession>A0A0P1AEG2</accession>
<sequence length="677" mass="74296">MQVFAVLQALMFVLVEIVYGATSDEDIQLSQVFGGHGGVAFSDIKSVKFGQSASTITIHAKDEITGVILRILTPADLTLSHGGCGGKDYTLVLEHGEYVNKMEIHWDKKHWRTHIFYLKFSTNKNRSVEAGTTTHSSSTVEAPEGFQLSGFFGRAEGEVYQLGVIWARMNATNKELTDKMGSAWYGDQIRNWVGPAIGNAKDSACYRKRFVYGKHQTCPRGYSAKGISCLAQCPISYPVACYEECIPQNDNCLEEILSKAASVVAAVFNVVTAGIFGAIFTSYKSAKQNFVCAANIVGAVKSLIYYLRFQSTTAPQGTVEEMLAIAYQSNVVLFDLPIAVSHCLGKEVPANVEFANVVYIIVENIVKVAIVHGDDMLSTATNVIAVLQNTSVINGTEDTTVEKLQTFLESNTTCGYQLKNLTDHVILAVRRVHQKYPSATTSDIRIRVSESSLVLQEIPIATNNCMHELLKNKTIKAAFETRDLIRRTFGVIVDQLIEGNSTDLGKSVAEADYTLEAANLALVVLSGLDPTGITWMVSQFIQPTCGPTLFVGEIDDGNLYDALGLRTMEEAFTGSYGTWTRKGDGMVDFYFESSDTSDMSVELILGAKPFVRVDVPAGTSVKWSEKLSTMQEQVLYMHRWHRTAIGLLMSNGGSLVMWVPRSSQGGHITMHVRINKS</sequence>
<organism evidence="3 4">
    <name type="scientific">Plasmopara halstedii</name>
    <name type="common">Downy mildew of sunflower</name>
    <dbReference type="NCBI Taxonomy" id="4781"/>
    <lineage>
        <taxon>Eukaryota</taxon>
        <taxon>Sar</taxon>
        <taxon>Stramenopiles</taxon>
        <taxon>Oomycota</taxon>
        <taxon>Peronosporomycetes</taxon>
        <taxon>Peronosporales</taxon>
        <taxon>Peronosporaceae</taxon>
        <taxon>Plasmopara</taxon>
    </lineage>
</organism>
<dbReference type="Proteomes" id="UP000054928">
    <property type="component" value="Unassembled WGS sequence"/>
</dbReference>
<dbReference type="GeneID" id="36404234"/>
<feature type="domain" description="Jacalin-type lectin" evidence="2">
    <location>
        <begin position="27"/>
        <end position="168"/>
    </location>
</feature>
<dbReference type="SUPFAM" id="SSF51101">
    <property type="entry name" value="Mannose-binding lectins"/>
    <property type="match status" value="1"/>
</dbReference>
<dbReference type="Pfam" id="PF01419">
    <property type="entry name" value="Jacalin"/>
    <property type="match status" value="1"/>
</dbReference>
<protein>
    <submittedName>
        <fullName evidence="3">Mannose-binding lectin</fullName>
    </submittedName>
</protein>
<feature type="chain" id="PRO_5006058599" evidence="1">
    <location>
        <begin position="24"/>
        <end position="677"/>
    </location>
</feature>
<dbReference type="InterPro" id="IPR036404">
    <property type="entry name" value="Jacalin-like_lectin_dom_sf"/>
</dbReference>
<dbReference type="SMART" id="SM00915">
    <property type="entry name" value="Jacalin"/>
    <property type="match status" value="1"/>
</dbReference>
<reference evidence="4" key="1">
    <citation type="submission" date="2014-09" db="EMBL/GenBank/DDBJ databases">
        <authorList>
            <person name="Sharma Rahul"/>
            <person name="Thines Marco"/>
        </authorList>
    </citation>
    <scope>NUCLEOTIDE SEQUENCE [LARGE SCALE GENOMIC DNA]</scope>
</reference>
<dbReference type="InterPro" id="IPR001229">
    <property type="entry name" value="Jacalin-like_lectin_dom"/>
</dbReference>
<dbReference type="AlphaFoldDB" id="A0A0P1AEG2"/>
<dbReference type="OMA" id="QNDDCSG"/>
<dbReference type="RefSeq" id="XP_024575491.1">
    <property type="nucleotide sequence ID" value="XM_024724634.1"/>
</dbReference>
<dbReference type="OrthoDB" id="40902at2759"/>
<proteinExistence type="predicted"/>
<evidence type="ECO:0000259" key="2">
    <source>
        <dbReference type="PROSITE" id="PS51752"/>
    </source>
</evidence>
<name>A0A0P1AEG2_PLAHL</name>
<keyword evidence="4" id="KW-1185">Reference proteome</keyword>
<evidence type="ECO:0000313" key="3">
    <source>
        <dbReference type="EMBL" id="CEG39122.1"/>
    </source>
</evidence>
<keyword evidence="1" id="KW-0732">Signal</keyword>
<dbReference type="GO" id="GO:0030246">
    <property type="term" value="F:carbohydrate binding"/>
    <property type="evidence" value="ECO:0007669"/>
    <property type="project" value="UniProtKB-KW"/>
</dbReference>
<dbReference type="Gene3D" id="2.100.10.30">
    <property type="entry name" value="Jacalin-like lectin domain"/>
    <property type="match status" value="1"/>
</dbReference>
<dbReference type="EMBL" id="CCYD01000349">
    <property type="protein sequence ID" value="CEG39122.1"/>
    <property type="molecule type" value="Genomic_DNA"/>
</dbReference>
<feature type="signal peptide" evidence="1">
    <location>
        <begin position="1"/>
        <end position="23"/>
    </location>
</feature>
<dbReference type="PROSITE" id="PS51752">
    <property type="entry name" value="JACALIN_LECTIN"/>
    <property type="match status" value="1"/>
</dbReference>
<evidence type="ECO:0000313" key="4">
    <source>
        <dbReference type="Proteomes" id="UP000054928"/>
    </source>
</evidence>
<evidence type="ECO:0000256" key="1">
    <source>
        <dbReference type="SAM" id="SignalP"/>
    </source>
</evidence>